<evidence type="ECO:0000313" key="1">
    <source>
        <dbReference type="EMBL" id="AKJ10534.1"/>
    </source>
</evidence>
<name>A0ABM5THU7_9ACTN</name>
<protein>
    <submittedName>
        <fullName evidence="1">Uncharacterized protein</fullName>
    </submittedName>
</protein>
<accession>A0ABM5THU7</accession>
<proteinExistence type="predicted"/>
<reference evidence="1 2" key="1">
    <citation type="journal article" date="2015" name="ISME J.">
        <title>Draft Genome Sequence of Streptomyces incarnatus NRRL8089, which Produces the Nucleoside Antibiotic Sinefungin.</title>
        <authorList>
            <person name="Oshima K."/>
            <person name="Hattori M."/>
            <person name="Shimizu H."/>
            <person name="Fukuda K."/>
            <person name="Nemoto M."/>
            <person name="Inagaki K."/>
            <person name="Tamura T."/>
        </authorList>
    </citation>
    <scope>NUCLEOTIDE SEQUENCE [LARGE SCALE GENOMIC DNA]</scope>
    <source>
        <strain evidence="1 2">NRRL 8089</strain>
    </source>
</reference>
<keyword evidence="2" id="KW-1185">Reference proteome</keyword>
<gene>
    <name evidence="1" type="ORF">ABB07_11035</name>
</gene>
<dbReference type="Proteomes" id="UP000035366">
    <property type="component" value="Chromosome"/>
</dbReference>
<organism evidence="1 2">
    <name type="scientific">Streptomyces incarnatus</name>
    <dbReference type="NCBI Taxonomy" id="665007"/>
    <lineage>
        <taxon>Bacteria</taxon>
        <taxon>Bacillati</taxon>
        <taxon>Actinomycetota</taxon>
        <taxon>Actinomycetes</taxon>
        <taxon>Kitasatosporales</taxon>
        <taxon>Streptomycetaceae</taxon>
        <taxon>Streptomyces</taxon>
    </lineage>
</organism>
<evidence type="ECO:0000313" key="2">
    <source>
        <dbReference type="Proteomes" id="UP000035366"/>
    </source>
</evidence>
<dbReference type="EMBL" id="CP011497">
    <property type="protein sequence ID" value="AKJ10534.1"/>
    <property type="molecule type" value="Genomic_DNA"/>
</dbReference>
<sequence>MTCGDTRWSGRVRRCSTGTVSLSVDVVVRGPNGGFEVLDVPEGCNDSAGFESWRWKVWGSEVVRSLGARYLPLLDGDWMEVPTEELPRFLEEIALLRTHLDMICAALGEHPYGIASRLDNIEAATLRARRLGARVLIW</sequence>